<evidence type="ECO:0000259" key="1">
    <source>
        <dbReference type="Pfam" id="PF20231"/>
    </source>
</evidence>
<accession>A0A8X7T2Z1</accession>
<feature type="domain" description="DUF6589" evidence="1">
    <location>
        <begin position="126"/>
        <end position="274"/>
    </location>
</feature>
<protein>
    <recommendedName>
        <fullName evidence="1">DUF6589 domain-containing protein</fullName>
    </recommendedName>
</protein>
<reference evidence="2" key="2">
    <citation type="journal article" date="2019" name="IMA Fungus">
        <title>Genome sequencing and comparison of five Tilletia species to identify candidate genes for the detection of regulated species infecting wheat.</title>
        <authorList>
            <person name="Nguyen H.D.T."/>
            <person name="Sultana T."/>
            <person name="Kesanakurti P."/>
            <person name="Hambleton S."/>
        </authorList>
    </citation>
    <scope>NUCLEOTIDE SEQUENCE</scope>
    <source>
        <strain evidence="2">DAOMC 236422</strain>
    </source>
</reference>
<dbReference type="Pfam" id="PF20231">
    <property type="entry name" value="DUF6589"/>
    <property type="match status" value="1"/>
</dbReference>
<proteinExistence type="predicted"/>
<organism evidence="2 3">
    <name type="scientific">Tilletia walkeri</name>
    <dbReference type="NCBI Taxonomy" id="117179"/>
    <lineage>
        <taxon>Eukaryota</taxon>
        <taxon>Fungi</taxon>
        <taxon>Dikarya</taxon>
        <taxon>Basidiomycota</taxon>
        <taxon>Ustilaginomycotina</taxon>
        <taxon>Exobasidiomycetes</taxon>
        <taxon>Tilletiales</taxon>
        <taxon>Tilletiaceae</taxon>
        <taxon>Tilletia</taxon>
    </lineage>
</organism>
<name>A0A8X7T2Z1_9BASI</name>
<keyword evidence="3" id="KW-1185">Reference proteome</keyword>
<evidence type="ECO:0000313" key="3">
    <source>
        <dbReference type="Proteomes" id="UP000078113"/>
    </source>
</evidence>
<dbReference type="EMBL" id="LWDG02000292">
    <property type="protein sequence ID" value="KAE8266801.1"/>
    <property type="molecule type" value="Genomic_DNA"/>
</dbReference>
<gene>
    <name evidence="2" type="ORF">A4X09_0g5547</name>
</gene>
<dbReference type="AlphaFoldDB" id="A0A8X7T2Z1"/>
<comment type="caution">
    <text evidence="2">The sequence shown here is derived from an EMBL/GenBank/DDBJ whole genome shotgun (WGS) entry which is preliminary data.</text>
</comment>
<dbReference type="Proteomes" id="UP000078113">
    <property type="component" value="Unassembled WGS sequence"/>
</dbReference>
<sequence length="278" mass="31539">MRLVRDLAKNSRQQPKSAFLDKKKLHIFGYDSINWQQKVDDKGIDQKNAMKAATHGTLYVIDTSTKLQKGLGHPVCHPQLISDLLGPDMPHPSVQLTNAIPPKDLHSMPMLRKLRDQMRQQPLPAPLHPSDILQGAPEEEHLLQAILSHVRTAFLARYDSVDFKDEKEVVPDPPQVWPQIVRKTKVISLPVLDVDEGTTKGNLQVLKEYLLLHLKIPDSFWKENVLFVSADAYSVGKLRTGQKTRNIDRSSQESDRFSAPQALPAPWHFMVSFVQESE</sequence>
<evidence type="ECO:0000313" key="2">
    <source>
        <dbReference type="EMBL" id="KAE8266801.1"/>
    </source>
</evidence>
<dbReference type="InterPro" id="IPR046496">
    <property type="entry name" value="DUF6589"/>
</dbReference>
<reference evidence="2" key="1">
    <citation type="submission" date="2016-04" db="EMBL/GenBank/DDBJ databases">
        <authorList>
            <person name="Nguyen H.D."/>
            <person name="Samba Siva P."/>
            <person name="Cullis J."/>
            <person name="Levesque C.A."/>
            <person name="Hambleton S."/>
        </authorList>
    </citation>
    <scope>NUCLEOTIDE SEQUENCE</scope>
    <source>
        <strain evidence="2">DAOMC 236422</strain>
    </source>
</reference>